<dbReference type="EnsemblPlants" id="AUR62005908-RA">
    <property type="protein sequence ID" value="AUR62005908-RA:cds"/>
    <property type="gene ID" value="AUR62005908"/>
</dbReference>
<dbReference type="GO" id="GO:0001006">
    <property type="term" value="F:RNA polymerase III type 3 promoter sequence-specific DNA binding"/>
    <property type="evidence" value="ECO:0007669"/>
    <property type="project" value="TreeGrafter"/>
</dbReference>
<dbReference type="GO" id="GO:0008270">
    <property type="term" value="F:zinc ion binding"/>
    <property type="evidence" value="ECO:0007669"/>
    <property type="project" value="UniProtKB-KW"/>
</dbReference>
<dbReference type="GO" id="GO:0005634">
    <property type="term" value="C:nucleus"/>
    <property type="evidence" value="ECO:0007669"/>
    <property type="project" value="UniProtKB-SubCell"/>
</dbReference>
<feature type="domain" description="Transcription factor TFIIB cyclin-like" evidence="10">
    <location>
        <begin position="145"/>
        <end position="234"/>
    </location>
</feature>
<dbReference type="GO" id="GO:0000126">
    <property type="term" value="C:transcription factor TFIIIB complex"/>
    <property type="evidence" value="ECO:0007669"/>
    <property type="project" value="TreeGrafter"/>
</dbReference>
<evidence type="ECO:0000256" key="2">
    <source>
        <dbReference type="ARBA" id="ARBA00010857"/>
    </source>
</evidence>
<evidence type="ECO:0000256" key="7">
    <source>
        <dbReference type="ARBA" id="ARBA00023163"/>
    </source>
</evidence>
<keyword evidence="12" id="KW-1185">Reference proteome</keyword>
<evidence type="ECO:0000313" key="12">
    <source>
        <dbReference type="Proteomes" id="UP000596660"/>
    </source>
</evidence>
<dbReference type="InterPro" id="IPR036915">
    <property type="entry name" value="Cyclin-like_sf"/>
</dbReference>
<evidence type="ECO:0000256" key="9">
    <source>
        <dbReference type="SAM" id="MobiDB-lite"/>
    </source>
</evidence>
<accession>A0A803L219</accession>
<evidence type="ECO:0000256" key="5">
    <source>
        <dbReference type="ARBA" id="ARBA00022833"/>
    </source>
</evidence>
<keyword evidence="6" id="KW-0805">Transcription regulation</keyword>
<protein>
    <recommendedName>
        <fullName evidence="10">Transcription factor TFIIB cyclin-like domain-containing protein</fullName>
    </recommendedName>
</protein>
<name>A0A803L219_CHEQI</name>
<keyword evidence="4" id="KW-0863">Zinc-finger</keyword>
<evidence type="ECO:0000313" key="11">
    <source>
        <dbReference type="EnsemblPlants" id="AUR62005908-RA:cds"/>
    </source>
</evidence>
<dbReference type="PANTHER" id="PTHR11618">
    <property type="entry name" value="TRANSCRIPTION INITIATION FACTOR IIB-RELATED"/>
    <property type="match status" value="1"/>
</dbReference>
<comment type="subcellular location">
    <subcellularLocation>
        <location evidence="1">Nucleus</location>
    </subcellularLocation>
</comment>
<evidence type="ECO:0000256" key="6">
    <source>
        <dbReference type="ARBA" id="ARBA00023015"/>
    </source>
</evidence>
<keyword evidence="3" id="KW-0479">Metal-binding</keyword>
<sequence>MYDAATRHEETITAGVLEKPMPVVDHDIYSNEPSFVKNAAGQSQLAGNYVKTVQTENAVSRERTLNRAYDYIIHMAENLGVGGGDLLARPAVRFYEIAVEKNFVRGRKAEQVQAACLYITCRYVLGAVFLQLCKVLHLQEHPIVQKPVDPSLFIHRFANGLLGEVNHDVEKTALRIMASMKLNWMQTGRKPSGLCGAALYISALSHGFKFSKAEIVKLVHICEATLTKRLIEFEGTESGGLTIEEFNQKAEELDRSGNKGKHTNFGDNMIKGEELLCEHKGGGGPQFAHGLCESCYHEFIKLSGGLDGGSEPPAFQRAERERLTAACAKENTADSLLEPAFVENSCEHSNMEKERRLGAGGIDQMTAAGIKAQHEAVDDGGEKFFKSDYMGVEGDESGNFSDIDDDEEQAAKEAEAAAREATMAKFENGSAQALDAKKLADEAAANYAKLKKGRQLKRAAETKNPQTTAEAVQQMLSKKAIPDNPKKSMSETNMEKNGMSWTSKTEAEGENNEDELETVDKFEEGNDYGDYQDNGYYEDDYEAFDDGLSDSTTL</sequence>
<evidence type="ECO:0000256" key="3">
    <source>
        <dbReference type="ARBA" id="ARBA00022723"/>
    </source>
</evidence>
<dbReference type="Proteomes" id="UP000596660">
    <property type="component" value="Unplaced"/>
</dbReference>
<dbReference type="AlphaFoldDB" id="A0A803L219"/>
<dbReference type="GO" id="GO:0017025">
    <property type="term" value="F:TBP-class protein binding"/>
    <property type="evidence" value="ECO:0007669"/>
    <property type="project" value="InterPro"/>
</dbReference>
<dbReference type="InterPro" id="IPR013150">
    <property type="entry name" value="TFIIB_cyclin"/>
</dbReference>
<feature type="compositionally biased region" description="Acidic residues" evidence="9">
    <location>
        <begin position="508"/>
        <end position="517"/>
    </location>
</feature>
<evidence type="ECO:0000256" key="4">
    <source>
        <dbReference type="ARBA" id="ARBA00022771"/>
    </source>
</evidence>
<dbReference type="SUPFAM" id="SSF47954">
    <property type="entry name" value="Cyclin-like"/>
    <property type="match status" value="2"/>
</dbReference>
<feature type="compositionally biased region" description="Basic and acidic residues" evidence="9">
    <location>
        <begin position="480"/>
        <end position="489"/>
    </location>
</feature>
<comment type="similarity">
    <text evidence="2">Belongs to the TFIIB family.</text>
</comment>
<keyword evidence="8" id="KW-0539">Nucleus</keyword>
<dbReference type="InterPro" id="IPR000812">
    <property type="entry name" value="TFIIB"/>
</dbReference>
<feature type="compositionally biased region" description="Basic and acidic residues" evidence="9">
    <location>
        <begin position="409"/>
        <end position="418"/>
    </location>
</feature>
<evidence type="ECO:0000256" key="8">
    <source>
        <dbReference type="ARBA" id="ARBA00023242"/>
    </source>
</evidence>
<feature type="compositionally biased region" description="Polar residues" evidence="9">
    <location>
        <begin position="463"/>
        <end position="476"/>
    </location>
</feature>
<dbReference type="OMA" id="EFTAHEE"/>
<dbReference type="FunFam" id="1.10.472.10:FF:000066">
    <property type="entry name" value="Transcription factor IIIB subunit"/>
    <property type="match status" value="1"/>
</dbReference>
<feature type="region of interest" description="Disordered" evidence="9">
    <location>
        <begin position="452"/>
        <end position="554"/>
    </location>
</feature>
<reference evidence="11" key="1">
    <citation type="journal article" date="2017" name="Nature">
        <title>The genome of Chenopodium quinoa.</title>
        <authorList>
            <person name="Jarvis D.E."/>
            <person name="Ho Y.S."/>
            <person name="Lightfoot D.J."/>
            <person name="Schmoeckel S.M."/>
            <person name="Li B."/>
            <person name="Borm T.J.A."/>
            <person name="Ohyanagi H."/>
            <person name="Mineta K."/>
            <person name="Michell C.T."/>
            <person name="Saber N."/>
            <person name="Kharbatia N.M."/>
            <person name="Rupper R.R."/>
            <person name="Sharp A.R."/>
            <person name="Dally N."/>
            <person name="Boughton B.A."/>
            <person name="Woo Y.H."/>
            <person name="Gao G."/>
            <person name="Schijlen E.G.W.M."/>
            <person name="Guo X."/>
            <person name="Momin A.A."/>
            <person name="Negrao S."/>
            <person name="Al-Babili S."/>
            <person name="Gehring C."/>
            <person name="Roessner U."/>
            <person name="Jung C."/>
            <person name="Murphy K."/>
            <person name="Arold S.T."/>
            <person name="Gojobori T."/>
            <person name="van der Linden C.G."/>
            <person name="van Loo E.N."/>
            <person name="Jellen E.N."/>
            <person name="Maughan P.J."/>
            <person name="Tester M."/>
        </authorList>
    </citation>
    <scope>NUCLEOTIDE SEQUENCE [LARGE SCALE GENOMIC DNA]</scope>
    <source>
        <strain evidence="11">cv. PI 614886</strain>
    </source>
</reference>
<feature type="compositionally biased region" description="Acidic residues" evidence="9">
    <location>
        <begin position="536"/>
        <end position="548"/>
    </location>
</feature>
<dbReference type="GO" id="GO:0000995">
    <property type="term" value="F:RNA polymerase III general transcription initiation factor activity"/>
    <property type="evidence" value="ECO:0007669"/>
    <property type="project" value="TreeGrafter"/>
</dbReference>
<feature type="region of interest" description="Disordered" evidence="9">
    <location>
        <begin position="395"/>
        <end position="419"/>
    </location>
</feature>
<dbReference type="Gene3D" id="1.10.472.10">
    <property type="entry name" value="Cyclin-like"/>
    <property type="match status" value="2"/>
</dbReference>
<dbReference type="CDD" id="cd20554">
    <property type="entry name" value="CYCLIN_TFIIIB90_rpt2"/>
    <property type="match status" value="1"/>
</dbReference>
<keyword evidence="7" id="KW-0804">Transcription</keyword>
<proteinExistence type="inferred from homology"/>
<dbReference type="GO" id="GO:0070897">
    <property type="term" value="P:transcription preinitiation complex assembly"/>
    <property type="evidence" value="ECO:0007669"/>
    <property type="project" value="InterPro"/>
</dbReference>
<evidence type="ECO:0000256" key="1">
    <source>
        <dbReference type="ARBA" id="ARBA00004123"/>
    </source>
</evidence>
<reference evidence="11" key="2">
    <citation type="submission" date="2021-03" db="UniProtKB">
        <authorList>
            <consortium name="EnsemblPlants"/>
        </authorList>
    </citation>
    <scope>IDENTIFICATION</scope>
</reference>
<dbReference type="Pfam" id="PF00382">
    <property type="entry name" value="TFIIB"/>
    <property type="match status" value="2"/>
</dbReference>
<keyword evidence="5" id="KW-0862">Zinc</keyword>
<dbReference type="Gramene" id="AUR62005908-RA">
    <property type="protein sequence ID" value="AUR62005908-RA:cds"/>
    <property type="gene ID" value="AUR62005908"/>
</dbReference>
<feature type="domain" description="Transcription factor TFIIB cyclin-like" evidence="10">
    <location>
        <begin position="62"/>
        <end position="140"/>
    </location>
</feature>
<dbReference type="PANTHER" id="PTHR11618:SF4">
    <property type="entry name" value="TRANSCRIPTION FACTOR IIIB 90 KDA SUBUNIT"/>
    <property type="match status" value="1"/>
</dbReference>
<dbReference type="GO" id="GO:0097550">
    <property type="term" value="C:transcription preinitiation complex"/>
    <property type="evidence" value="ECO:0007669"/>
    <property type="project" value="TreeGrafter"/>
</dbReference>
<organism evidence="11 12">
    <name type="scientific">Chenopodium quinoa</name>
    <name type="common">Quinoa</name>
    <dbReference type="NCBI Taxonomy" id="63459"/>
    <lineage>
        <taxon>Eukaryota</taxon>
        <taxon>Viridiplantae</taxon>
        <taxon>Streptophyta</taxon>
        <taxon>Embryophyta</taxon>
        <taxon>Tracheophyta</taxon>
        <taxon>Spermatophyta</taxon>
        <taxon>Magnoliopsida</taxon>
        <taxon>eudicotyledons</taxon>
        <taxon>Gunneridae</taxon>
        <taxon>Pentapetalae</taxon>
        <taxon>Caryophyllales</taxon>
        <taxon>Chenopodiaceae</taxon>
        <taxon>Chenopodioideae</taxon>
        <taxon>Atripliceae</taxon>
        <taxon>Chenopodium</taxon>
    </lineage>
</organism>
<evidence type="ECO:0000259" key="10">
    <source>
        <dbReference type="Pfam" id="PF00382"/>
    </source>
</evidence>